<proteinExistence type="predicted"/>
<keyword evidence="1" id="KW-0378">Hydrolase</keyword>
<reference evidence="2" key="1">
    <citation type="submission" date="2016-10" db="EMBL/GenBank/DDBJ databases">
        <authorList>
            <person name="Varghese N."/>
            <person name="Submissions S."/>
        </authorList>
    </citation>
    <scope>NUCLEOTIDE SEQUENCE [LARGE SCALE GENOMIC DNA]</scope>
    <source>
        <strain evidence="2">DSM 44234</strain>
    </source>
</reference>
<keyword evidence="1" id="KW-0255">Endonuclease</keyword>
<keyword evidence="2" id="KW-1185">Reference proteome</keyword>
<dbReference type="InterPro" id="IPR036397">
    <property type="entry name" value="RNaseH_sf"/>
</dbReference>
<accession>A0A1H4VR19</accession>
<organism evidence="1 2">
    <name type="scientific">Tsukamurella tyrosinosolvens</name>
    <dbReference type="NCBI Taxonomy" id="57704"/>
    <lineage>
        <taxon>Bacteria</taxon>
        <taxon>Bacillati</taxon>
        <taxon>Actinomycetota</taxon>
        <taxon>Actinomycetes</taxon>
        <taxon>Mycobacteriales</taxon>
        <taxon>Tsukamurellaceae</taxon>
        <taxon>Tsukamurella</taxon>
    </lineage>
</organism>
<dbReference type="Proteomes" id="UP000182241">
    <property type="component" value="Unassembled WGS sequence"/>
</dbReference>
<sequence>MSSPLIPLDPTVPGRTAVGIDPSLTGAGIAAIDLADGTLQTAVHSSPAPEDKGIAGHVARHSQLVHGILRQVLACDPALVVMEDFSFTVEGADTSSGRRSYVWWALADGMYRLGIPMVTAVPSQIKVMATNNGNASKGEMVAAYASTWPDAERGPNIEDRADSAWAAVVAGALLRSPHVPVTLTVKRRKTLAKLAPPTLTPRIEAPRPSLIVPAA</sequence>
<dbReference type="STRING" id="57704.SAMN04489793_3312"/>
<protein>
    <submittedName>
        <fullName evidence="1">Holliday junction resolvasome RuvABC endonuclease subunit</fullName>
    </submittedName>
</protein>
<name>A0A1H4VR19_TSUTY</name>
<dbReference type="OrthoDB" id="3359450at2"/>
<keyword evidence="1" id="KW-0540">Nuclease</keyword>
<dbReference type="SUPFAM" id="SSF53098">
    <property type="entry name" value="Ribonuclease H-like"/>
    <property type="match status" value="1"/>
</dbReference>
<evidence type="ECO:0000313" key="2">
    <source>
        <dbReference type="Proteomes" id="UP000182241"/>
    </source>
</evidence>
<dbReference type="GO" id="GO:0003676">
    <property type="term" value="F:nucleic acid binding"/>
    <property type="evidence" value="ECO:0007669"/>
    <property type="project" value="InterPro"/>
</dbReference>
<dbReference type="EMBL" id="FNSA01000003">
    <property type="protein sequence ID" value="SEC83572.1"/>
    <property type="molecule type" value="Genomic_DNA"/>
</dbReference>
<dbReference type="InterPro" id="IPR012337">
    <property type="entry name" value="RNaseH-like_sf"/>
</dbReference>
<dbReference type="RefSeq" id="WP_068742708.1">
    <property type="nucleotide sequence ID" value="NZ_FNSA01000003.1"/>
</dbReference>
<dbReference type="GO" id="GO:0004519">
    <property type="term" value="F:endonuclease activity"/>
    <property type="evidence" value="ECO:0007669"/>
    <property type="project" value="UniProtKB-KW"/>
</dbReference>
<dbReference type="Gene3D" id="3.30.420.10">
    <property type="entry name" value="Ribonuclease H-like superfamily/Ribonuclease H"/>
    <property type="match status" value="1"/>
</dbReference>
<dbReference type="AlphaFoldDB" id="A0A1H4VR19"/>
<evidence type="ECO:0000313" key="1">
    <source>
        <dbReference type="EMBL" id="SEC83572.1"/>
    </source>
</evidence>
<gene>
    <name evidence="1" type="ORF">SAMN04489793_3312</name>
</gene>